<dbReference type="PIRSF" id="PIRSF000337">
    <property type="entry name" value="NTA_MOA"/>
    <property type="match status" value="1"/>
</dbReference>
<dbReference type="GO" id="GO:0016705">
    <property type="term" value="F:oxidoreductase activity, acting on paired donors, with incorporation or reduction of molecular oxygen"/>
    <property type="evidence" value="ECO:0007669"/>
    <property type="project" value="InterPro"/>
</dbReference>
<evidence type="ECO:0000256" key="4">
    <source>
        <dbReference type="ARBA" id="ARBA00023033"/>
    </source>
</evidence>
<dbReference type="Gene3D" id="3.20.20.30">
    <property type="entry name" value="Luciferase-like domain"/>
    <property type="match status" value="1"/>
</dbReference>
<dbReference type="CDD" id="cd01095">
    <property type="entry name" value="Nitrilotriacetate_monoxgenase"/>
    <property type="match status" value="1"/>
</dbReference>
<feature type="binding site" evidence="6">
    <location>
        <position position="103"/>
    </location>
    <ligand>
        <name>FMN</name>
        <dbReference type="ChEBI" id="CHEBI:58210"/>
    </ligand>
</feature>
<dbReference type="EMBL" id="FSRU01000002">
    <property type="protein sequence ID" value="SIO60796.1"/>
    <property type="molecule type" value="Genomic_DNA"/>
</dbReference>
<protein>
    <submittedName>
        <fullName evidence="8">FMN-dependent oxidoreductase, nitrilotriacetate monooxygenase family</fullName>
    </submittedName>
</protein>
<keyword evidence="2 6" id="KW-0288">FMN</keyword>
<evidence type="ECO:0000313" key="8">
    <source>
        <dbReference type="EMBL" id="SIO60796.1"/>
    </source>
</evidence>
<dbReference type="InterPro" id="IPR036661">
    <property type="entry name" value="Luciferase-like_sf"/>
</dbReference>
<evidence type="ECO:0000313" key="9">
    <source>
        <dbReference type="Proteomes" id="UP000185151"/>
    </source>
</evidence>
<name>A0A1N6KWM4_9BURK</name>
<dbReference type="OrthoDB" id="4505903at2"/>
<feature type="domain" description="Luciferase-like" evidence="7">
    <location>
        <begin position="31"/>
        <end position="390"/>
    </location>
</feature>
<dbReference type="SUPFAM" id="SSF51679">
    <property type="entry name" value="Bacterial luciferase-like"/>
    <property type="match status" value="1"/>
</dbReference>
<keyword evidence="4 8" id="KW-0503">Monooxygenase</keyword>
<dbReference type="InterPro" id="IPR051260">
    <property type="entry name" value="Diverse_substr_monoxygenases"/>
</dbReference>
<dbReference type="RefSeq" id="WP_074300060.1">
    <property type="nucleotide sequence ID" value="NZ_FSRU01000002.1"/>
</dbReference>
<dbReference type="Pfam" id="PF00296">
    <property type="entry name" value="Bac_luciferase"/>
    <property type="match status" value="1"/>
</dbReference>
<comment type="similarity">
    <text evidence="5">Belongs to the NtaA/SnaA/DszA monooxygenase family.</text>
</comment>
<dbReference type="PANTHER" id="PTHR30011">
    <property type="entry name" value="ALKANESULFONATE MONOOXYGENASE-RELATED"/>
    <property type="match status" value="1"/>
</dbReference>
<dbReference type="PANTHER" id="PTHR30011:SF16">
    <property type="entry name" value="C2H2 FINGER DOMAIN TRANSCRIPTION FACTOR (EUROFUNG)-RELATED"/>
    <property type="match status" value="1"/>
</dbReference>
<dbReference type="Proteomes" id="UP000185151">
    <property type="component" value="Unassembled WGS sequence"/>
</dbReference>
<feature type="binding site" evidence="6">
    <location>
        <position position="227"/>
    </location>
    <ligand>
        <name>FMN</name>
        <dbReference type="ChEBI" id="CHEBI:58210"/>
    </ligand>
</feature>
<proteinExistence type="inferred from homology"/>
<evidence type="ECO:0000259" key="7">
    <source>
        <dbReference type="Pfam" id="PF00296"/>
    </source>
</evidence>
<evidence type="ECO:0000256" key="5">
    <source>
        <dbReference type="ARBA" id="ARBA00033748"/>
    </source>
</evidence>
<feature type="binding site" evidence="6">
    <location>
        <position position="228"/>
    </location>
    <ligand>
        <name>FMN</name>
        <dbReference type="ChEBI" id="CHEBI:58210"/>
    </ligand>
</feature>
<evidence type="ECO:0000256" key="3">
    <source>
        <dbReference type="ARBA" id="ARBA00023002"/>
    </source>
</evidence>
<reference evidence="8 9" key="1">
    <citation type="submission" date="2016-11" db="EMBL/GenBank/DDBJ databases">
        <authorList>
            <person name="Jaros S."/>
            <person name="Januszkiewicz K."/>
            <person name="Wedrychowicz H."/>
        </authorList>
    </citation>
    <scope>NUCLEOTIDE SEQUENCE [LARGE SCALE GENOMIC DNA]</scope>
    <source>
        <strain evidence="8 9">GAS95</strain>
    </source>
</reference>
<dbReference type="AlphaFoldDB" id="A0A1N6KWM4"/>
<organism evidence="8 9">
    <name type="scientific">Paraburkholderia phenazinium</name>
    <dbReference type="NCBI Taxonomy" id="60549"/>
    <lineage>
        <taxon>Bacteria</taxon>
        <taxon>Pseudomonadati</taxon>
        <taxon>Pseudomonadota</taxon>
        <taxon>Betaproteobacteria</taxon>
        <taxon>Burkholderiales</taxon>
        <taxon>Burkholderiaceae</taxon>
        <taxon>Paraburkholderia</taxon>
    </lineage>
</organism>
<dbReference type="NCBIfam" id="TIGR03860">
    <property type="entry name" value="FMN_nitrolo"/>
    <property type="match status" value="1"/>
</dbReference>
<feature type="binding site" evidence="6">
    <location>
        <position position="157"/>
    </location>
    <ligand>
        <name>FMN</name>
        <dbReference type="ChEBI" id="CHEBI:58210"/>
    </ligand>
</feature>
<accession>A0A1N6KWM4</accession>
<dbReference type="InterPro" id="IPR011251">
    <property type="entry name" value="Luciferase-like_dom"/>
</dbReference>
<keyword evidence="1 6" id="KW-0285">Flavoprotein</keyword>
<evidence type="ECO:0000256" key="1">
    <source>
        <dbReference type="ARBA" id="ARBA00022630"/>
    </source>
</evidence>
<sequence length="446" mass="49170">MSTVQTAASQKTPRQMRLGLFIQGAGHHVAGWRHPDAQAGSENLALMQRITQTAERAKFDMVFLADGLTSGPDAHPSMAMRLEPLCLLSALAMGTRHIGLAATASTTYSEPYHVARAFASLDHLSQGRAAWNVVTTSYDRTAANFTRGNHPDHALRYEMAGEFVDVVKGLWDSWDDDALVRDKASGVYFDPAKVHTLGHEGRFFSVKGPLNASRPPQGHPVVIQAGSSGPGQDLAARTAEVVFTAQQTLDEARIFYRDLKGRLAKFGRDGEQLHVMPGVFPVIGRTEQEAKDKYAQLQQWTDTSGALTLLSDRLGHDVSKFPLDGPLPELPESEQLKSRAKLLTDLARRENLTLRELYHLVAGARGHRIVWGTPTQVADALEEWFVGEGADGFNIMPPYFPGGLDDFVELVVPELQRRGLFRTEYSGTTLRDHLGLPRPASRYVER</sequence>
<dbReference type="GO" id="GO:0004497">
    <property type="term" value="F:monooxygenase activity"/>
    <property type="evidence" value="ECO:0007669"/>
    <property type="project" value="UniProtKB-KW"/>
</dbReference>
<feature type="binding site" evidence="6">
    <location>
        <position position="153"/>
    </location>
    <ligand>
        <name>FMN</name>
        <dbReference type="ChEBI" id="CHEBI:58210"/>
    </ligand>
</feature>
<gene>
    <name evidence="8" type="ORF">SAMN05444165_5002</name>
</gene>
<keyword evidence="3" id="KW-0560">Oxidoreductase</keyword>
<feature type="binding site" evidence="6">
    <location>
        <position position="66"/>
    </location>
    <ligand>
        <name>FMN</name>
        <dbReference type="ChEBI" id="CHEBI:58210"/>
    </ligand>
</feature>
<evidence type="ECO:0000256" key="6">
    <source>
        <dbReference type="PIRSR" id="PIRSR000337-1"/>
    </source>
</evidence>
<keyword evidence="9" id="KW-1185">Reference proteome</keyword>
<dbReference type="InterPro" id="IPR016215">
    <property type="entry name" value="NTA_MOA"/>
</dbReference>
<evidence type="ECO:0000256" key="2">
    <source>
        <dbReference type="ARBA" id="ARBA00022643"/>
    </source>
</evidence>